<sequence length="1217" mass="140605">MKLAIVSLLLILQVAFVSANSGLSDECSSRPSIECHGETHTMSEEDCEKKYQYFYCAKEILKDDETGDWSLMNGTYSSHRPVVNTRCLHVSDLEIRVIFPEGSSDEIDVFRILKLCRENEEENKYKIPKQTNRYMPDSTESALGSKEDTKRTEKNFEDETRKVEDLSTSSPSLSKKSIQTIEYSEDSEEYYKRKFEIKHPSDSNSHESMETATRRVKFSPRHSETKEMAQVKVHSTTLPSIREESTASIEFAEMDRNIYLTEKNAAMTDKELKRQIDDLYSLTAQNRMNSIVIFIVFLFIILIVYRQSKKESIPLSFDQRPLVLDDYDVKTCKPSTKFSYSLLPICPFTFIAFVFFRSMTTEKLRSASFTKLCSISASTNSRITGKSDESPSQYSTVFTLVTYPRLLRMKFNGNHFDLSEYKSGEWSFIREIDELGRLSYFTNVSDDTCHFYTIAPEGLFRITFEDGNFHVTVSNRISEADSSWENVYTFDEKLFLTPIPEGKNCRAFTMIRESGEREDFVWPINADHFHRFSKHYLFFHNRQSGQATIEVMDLKKRDIDRLRFPLNVPIEQATKVLLNSQAFFDSLFLVTHSILTVVNARNKTVRSWQTDLQPGTKARVVAVQKDEEKSVIVNVVRIFITTRSRWTRFTRRVTLRVATLPMQEVLPEPLIKKEYKRIKNLFNTPRMSLSAPVAGESPLPLLRRGPSIIRALPSCITDLTTVVARRRRMRYEFIGKKEGNEMAVRVRIEQGLAQLKNINSLREKMMKNRFQRDVIWSQRRLDVQNEYITVMVIMEMVIIMENIMVMDIMEIMDMLMDIIRSMMLESMESTVNTIMEDTVVIIRERNTVMDMKMDTKMVIIMMDTMMRDIMEEIITVMVITMMDTTIIMITIMNLTTNITDIIRSKEPSSIRVFIITCYQTNSGMMDRINVSIDPSEALELRENCTYLSTISKMSILLESVGSWNVSLTSFHKKYSCHFLLKDGSIIRFSDRGISPLPNGSDIVISKLKFEVKDDPLMPETVGFHLQSKNLFDAFNESSLSFSIDNKHSENLSFDNISAWNRSENLNELDGKDGSSDVSVQSRLDNVKKEEKREKKIGEGNESWIKEHYFYFVIGSSILLILVIALTLTLCIICCRKRQNKMQQQAKMKKNALSLQRAPEEHPLIQESSPSTISDFKPDPDEGSKQEPSKELFARSEASKTGEVTETEQRLSRIKTAR</sequence>
<feature type="compositionally biased region" description="Polar residues" evidence="1">
    <location>
        <begin position="132"/>
        <end position="142"/>
    </location>
</feature>
<evidence type="ECO:0000313" key="5">
    <source>
        <dbReference type="Proteomes" id="UP000005239"/>
    </source>
</evidence>
<feature type="transmembrane region" description="Helical" evidence="2">
    <location>
        <begin position="1108"/>
        <end position="1134"/>
    </location>
</feature>
<feature type="compositionally biased region" description="Basic and acidic residues" evidence="1">
    <location>
        <begin position="199"/>
        <end position="213"/>
    </location>
</feature>
<dbReference type="AlphaFoldDB" id="A0A2A6C9N5"/>
<feature type="compositionally biased region" description="Low complexity" evidence="1">
    <location>
        <begin position="166"/>
        <end position="177"/>
    </location>
</feature>
<keyword evidence="2" id="KW-1133">Transmembrane helix</keyword>
<keyword evidence="2" id="KW-0472">Membrane</keyword>
<evidence type="ECO:0000256" key="3">
    <source>
        <dbReference type="SAM" id="SignalP"/>
    </source>
</evidence>
<feature type="signal peptide" evidence="3">
    <location>
        <begin position="1"/>
        <end position="19"/>
    </location>
</feature>
<proteinExistence type="predicted"/>
<gene>
    <name evidence="4" type="primary">WBGene00094655</name>
</gene>
<keyword evidence="5" id="KW-1185">Reference proteome</keyword>
<feature type="region of interest" description="Disordered" evidence="1">
    <location>
        <begin position="199"/>
        <end position="226"/>
    </location>
</feature>
<protein>
    <submittedName>
        <fullName evidence="4">Uncharacterized protein</fullName>
    </submittedName>
</protein>
<name>A0A2A6C9N5_PRIPA</name>
<accession>A0A8R1Y7K2</accession>
<keyword evidence="2" id="KW-0812">Transmembrane</keyword>
<feature type="compositionally biased region" description="Basic and acidic residues" evidence="1">
    <location>
        <begin position="145"/>
        <end position="165"/>
    </location>
</feature>
<reference evidence="4" key="2">
    <citation type="submission" date="2022-06" db="UniProtKB">
        <authorList>
            <consortium name="EnsemblMetazoa"/>
        </authorList>
    </citation>
    <scope>IDENTIFICATION</scope>
    <source>
        <strain evidence="4">PS312</strain>
    </source>
</reference>
<feature type="chain" id="PRO_5043702709" evidence="3">
    <location>
        <begin position="20"/>
        <end position="1217"/>
    </location>
</feature>
<dbReference type="EnsemblMetazoa" id="PPA05101.1">
    <property type="protein sequence ID" value="PPA05101.1"/>
    <property type="gene ID" value="WBGene00094655"/>
</dbReference>
<keyword evidence="3" id="KW-0732">Signal</keyword>
<organism evidence="4 5">
    <name type="scientific">Pristionchus pacificus</name>
    <name type="common">Parasitic nematode worm</name>
    <dbReference type="NCBI Taxonomy" id="54126"/>
    <lineage>
        <taxon>Eukaryota</taxon>
        <taxon>Metazoa</taxon>
        <taxon>Ecdysozoa</taxon>
        <taxon>Nematoda</taxon>
        <taxon>Chromadorea</taxon>
        <taxon>Rhabditida</taxon>
        <taxon>Rhabditina</taxon>
        <taxon>Diplogasteromorpha</taxon>
        <taxon>Diplogasteroidea</taxon>
        <taxon>Neodiplogasteridae</taxon>
        <taxon>Pristionchus</taxon>
    </lineage>
</organism>
<feature type="transmembrane region" description="Helical" evidence="2">
    <location>
        <begin position="338"/>
        <end position="356"/>
    </location>
</feature>
<reference evidence="5" key="1">
    <citation type="journal article" date="2008" name="Nat. Genet.">
        <title>The Pristionchus pacificus genome provides a unique perspective on nematode lifestyle and parasitism.</title>
        <authorList>
            <person name="Dieterich C."/>
            <person name="Clifton S.W."/>
            <person name="Schuster L.N."/>
            <person name="Chinwalla A."/>
            <person name="Delehaunty K."/>
            <person name="Dinkelacker I."/>
            <person name="Fulton L."/>
            <person name="Fulton R."/>
            <person name="Godfrey J."/>
            <person name="Minx P."/>
            <person name="Mitreva M."/>
            <person name="Roeseler W."/>
            <person name="Tian H."/>
            <person name="Witte H."/>
            <person name="Yang S.P."/>
            <person name="Wilson R.K."/>
            <person name="Sommer R.J."/>
        </authorList>
    </citation>
    <scope>NUCLEOTIDE SEQUENCE [LARGE SCALE GENOMIC DNA]</scope>
    <source>
        <strain evidence="5">PS312</strain>
    </source>
</reference>
<feature type="compositionally biased region" description="Basic and acidic residues" evidence="1">
    <location>
        <begin position="1175"/>
        <end position="1199"/>
    </location>
</feature>
<evidence type="ECO:0000313" key="4">
    <source>
        <dbReference type="EnsemblMetazoa" id="PPA05101.1"/>
    </source>
</evidence>
<accession>A0A2A6C9N5</accession>
<evidence type="ECO:0000256" key="1">
    <source>
        <dbReference type="SAM" id="MobiDB-lite"/>
    </source>
</evidence>
<feature type="transmembrane region" description="Helical" evidence="2">
    <location>
        <begin position="288"/>
        <end position="305"/>
    </location>
</feature>
<evidence type="ECO:0000256" key="2">
    <source>
        <dbReference type="SAM" id="Phobius"/>
    </source>
</evidence>
<feature type="region of interest" description="Disordered" evidence="1">
    <location>
        <begin position="1149"/>
        <end position="1217"/>
    </location>
</feature>
<dbReference type="Proteomes" id="UP000005239">
    <property type="component" value="Unassembled WGS sequence"/>
</dbReference>
<feature type="region of interest" description="Disordered" evidence="1">
    <location>
        <begin position="132"/>
        <end position="181"/>
    </location>
</feature>